<name>A0A420E905_9ALTE</name>
<dbReference type="Gene3D" id="3.80.30.20">
    <property type="entry name" value="tm_1862 like domain"/>
    <property type="match status" value="1"/>
</dbReference>
<dbReference type="Proteomes" id="UP000286482">
    <property type="component" value="Unassembled WGS sequence"/>
</dbReference>
<dbReference type="SUPFAM" id="SSF102114">
    <property type="entry name" value="Radical SAM enzymes"/>
    <property type="match status" value="1"/>
</dbReference>
<evidence type="ECO:0000256" key="6">
    <source>
        <dbReference type="ARBA" id="ARBA00023014"/>
    </source>
</evidence>
<gene>
    <name evidence="8" type="ORF">DBZ36_15705</name>
</gene>
<dbReference type="NCBIfam" id="TIGR01212">
    <property type="entry name" value="TIGR01212 family radical SAM protein"/>
    <property type="match status" value="1"/>
</dbReference>
<feature type="domain" description="Radical SAM core" evidence="7">
    <location>
        <begin position="17"/>
        <end position="255"/>
    </location>
</feature>
<dbReference type="InterPro" id="IPR006638">
    <property type="entry name" value="Elp3/MiaA/NifB-like_rSAM"/>
</dbReference>
<sequence>MQLDHYVHTLGYHLKQKYQTRVRKLSIDAQFTCPNRDGSIGRGGCTFCNVDSFAKPQGQIPIAQQMLERQGELKHKNISYLAYFQAYTNTYAETEVLQRLYDEALQEPNVLGLCVGTRPDCVRDEVLLLLAQYQSQGKEVWLELGLQSSSDLTLKRINRGHDFAAYRATVRRAHDFGLKVCTHLILGLPGESSDDYMRSLNDVLEIGVEGLKLHPLHVVQGSSMAKAWQAGRLDVLGIDDYVAQAVRLIQHTPPEVIFHRVSALAQKPMLLAPDWCSDRWLALTQIAKLLSEQGGQGIALQKEWQKLEQLTAIAV</sequence>
<dbReference type="InterPro" id="IPR007197">
    <property type="entry name" value="rSAM"/>
</dbReference>
<dbReference type="InterPro" id="IPR032432">
    <property type="entry name" value="Radical_SAM_C"/>
</dbReference>
<dbReference type="AlphaFoldDB" id="A0A420E905"/>
<dbReference type="PROSITE" id="PS51918">
    <property type="entry name" value="RADICAL_SAM"/>
    <property type="match status" value="1"/>
</dbReference>
<evidence type="ECO:0000256" key="4">
    <source>
        <dbReference type="ARBA" id="ARBA00022723"/>
    </source>
</evidence>
<organism evidence="8 9">
    <name type="scientific">Alginatibacterium sediminis</name>
    <dbReference type="NCBI Taxonomy" id="2164068"/>
    <lineage>
        <taxon>Bacteria</taxon>
        <taxon>Pseudomonadati</taxon>
        <taxon>Pseudomonadota</taxon>
        <taxon>Gammaproteobacteria</taxon>
        <taxon>Alteromonadales</taxon>
        <taxon>Alteromonadaceae</taxon>
        <taxon>Alginatibacterium</taxon>
    </lineage>
</organism>
<dbReference type="CDD" id="cd01335">
    <property type="entry name" value="Radical_SAM"/>
    <property type="match status" value="1"/>
</dbReference>
<dbReference type="PANTHER" id="PTHR11135:SF1">
    <property type="entry name" value="PROTEIN YHCC"/>
    <property type="match status" value="1"/>
</dbReference>
<dbReference type="EMBL" id="RAQO01000008">
    <property type="protein sequence ID" value="RKF15818.1"/>
    <property type="molecule type" value="Genomic_DNA"/>
</dbReference>
<dbReference type="InterPro" id="IPR023404">
    <property type="entry name" value="rSAM_horseshoe"/>
</dbReference>
<comment type="caution">
    <text evidence="8">The sequence shown here is derived from an EMBL/GenBank/DDBJ whole genome shotgun (WGS) entry which is preliminary data.</text>
</comment>
<comment type="cofactor">
    <cofactor evidence="1">
        <name>[4Fe-4S] cluster</name>
        <dbReference type="ChEBI" id="CHEBI:49883"/>
    </cofactor>
</comment>
<dbReference type="GO" id="GO:0003824">
    <property type="term" value="F:catalytic activity"/>
    <property type="evidence" value="ECO:0007669"/>
    <property type="project" value="InterPro"/>
</dbReference>
<keyword evidence="2" id="KW-0004">4Fe-4S</keyword>
<dbReference type="OrthoDB" id="9801689at2"/>
<evidence type="ECO:0000313" key="9">
    <source>
        <dbReference type="Proteomes" id="UP000286482"/>
    </source>
</evidence>
<accession>A0A420E905</accession>
<keyword evidence="6" id="KW-0411">Iron-sulfur</keyword>
<keyword evidence="3" id="KW-0949">S-adenosyl-L-methionine</keyword>
<dbReference type="GO" id="GO:0051539">
    <property type="term" value="F:4 iron, 4 sulfur cluster binding"/>
    <property type="evidence" value="ECO:0007669"/>
    <property type="project" value="UniProtKB-KW"/>
</dbReference>
<evidence type="ECO:0000313" key="8">
    <source>
        <dbReference type="EMBL" id="RKF15818.1"/>
    </source>
</evidence>
<dbReference type="SFLD" id="SFLDG01091">
    <property type="entry name" value="uncharacterized_CHP01210-like"/>
    <property type="match status" value="1"/>
</dbReference>
<dbReference type="InterPro" id="IPR039661">
    <property type="entry name" value="ELP3"/>
</dbReference>
<reference evidence="8 9" key="1">
    <citation type="submission" date="2018-09" db="EMBL/GenBank/DDBJ databases">
        <authorList>
            <person name="Wang Z."/>
        </authorList>
    </citation>
    <scope>NUCLEOTIDE SEQUENCE [LARGE SCALE GENOMIC DNA]</scope>
    <source>
        <strain evidence="8 9">ALS 81</strain>
    </source>
</reference>
<dbReference type="InterPro" id="IPR058240">
    <property type="entry name" value="rSAM_sf"/>
</dbReference>
<evidence type="ECO:0000256" key="3">
    <source>
        <dbReference type="ARBA" id="ARBA00022691"/>
    </source>
</evidence>
<evidence type="ECO:0000259" key="7">
    <source>
        <dbReference type="PROSITE" id="PS51918"/>
    </source>
</evidence>
<dbReference type="InterPro" id="IPR005911">
    <property type="entry name" value="YhcC-like"/>
</dbReference>
<dbReference type="SMART" id="SM00729">
    <property type="entry name" value="Elp3"/>
    <property type="match status" value="1"/>
</dbReference>
<keyword evidence="5" id="KW-0408">Iron</keyword>
<keyword evidence="9" id="KW-1185">Reference proteome</keyword>
<keyword evidence="4" id="KW-0479">Metal-binding</keyword>
<dbReference type="SFLD" id="SFLDS00029">
    <property type="entry name" value="Radical_SAM"/>
    <property type="match status" value="1"/>
</dbReference>
<proteinExistence type="predicted"/>
<dbReference type="PANTHER" id="PTHR11135">
    <property type="entry name" value="HISTONE ACETYLTRANSFERASE-RELATED"/>
    <property type="match status" value="1"/>
</dbReference>
<evidence type="ECO:0000256" key="1">
    <source>
        <dbReference type="ARBA" id="ARBA00001966"/>
    </source>
</evidence>
<dbReference type="Pfam" id="PF16199">
    <property type="entry name" value="Radical_SAM_C"/>
    <property type="match status" value="1"/>
</dbReference>
<evidence type="ECO:0000256" key="5">
    <source>
        <dbReference type="ARBA" id="ARBA00023004"/>
    </source>
</evidence>
<dbReference type="GO" id="GO:0046872">
    <property type="term" value="F:metal ion binding"/>
    <property type="evidence" value="ECO:0007669"/>
    <property type="project" value="UniProtKB-KW"/>
</dbReference>
<protein>
    <submittedName>
        <fullName evidence="8">TIGR01212 family radical SAM protein</fullName>
    </submittedName>
</protein>
<dbReference type="RefSeq" id="WP_120355904.1">
    <property type="nucleotide sequence ID" value="NZ_RAQO01000008.1"/>
</dbReference>
<dbReference type="Pfam" id="PF04055">
    <property type="entry name" value="Radical_SAM"/>
    <property type="match status" value="1"/>
</dbReference>
<evidence type="ECO:0000256" key="2">
    <source>
        <dbReference type="ARBA" id="ARBA00022485"/>
    </source>
</evidence>
<dbReference type="SFLD" id="SFLDG01086">
    <property type="entry name" value="elongater_protein-like"/>
    <property type="match status" value="1"/>
</dbReference>